<sequence length="192" mass="22322">MDRYPENRSQFAKLNKQFEDIEEAWHLVMTALHSGYTKTCSCGREMKLRTQSENRMTFRCRYGNIQESVLKDSNISNTHLAMSSIVRCILYFRRHVTISLASYFLDISRQAVSQIYQLCRNTTSAFAGRRLLNIPFEQFVANVLTYDPPPEEEEEEIEEPIEEDVQVLFESEEEPEDSLEVDDGANASEFEP</sequence>
<proteinExistence type="predicted"/>
<evidence type="ECO:0008006" key="4">
    <source>
        <dbReference type="Google" id="ProtNLM"/>
    </source>
</evidence>
<organism evidence="2 3">
    <name type="scientific">Blattamonas nauphoetae</name>
    <dbReference type="NCBI Taxonomy" id="2049346"/>
    <lineage>
        <taxon>Eukaryota</taxon>
        <taxon>Metamonada</taxon>
        <taxon>Preaxostyla</taxon>
        <taxon>Oxymonadida</taxon>
        <taxon>Blattamonas</taxon>
    </lineage>
</organism>
<dbReference type="EMBL" id="JARBJD010000111">
    <property type="protein sequence ID" value="KAK2951897.1"/>
    <property type="molecule type" value="Genomic_DNA"/>
</dbReference>
<reference evidence="2 3" key="1">
    <citation type="journal article" date="2022" name="bioRxiv">
        <title>Genomics of Preaxostyla Flagellates Illuminates Evolutionary Transitions and the Path Towards Mitochondrial Loss.</title>
        <authorList>
            <person name="Novak L.V.F."/>
            <person name="Treitli S.C."/>
            <person name="Pyrih J."/>
            <person name="Halakuc P."/>
            <person name="Pipaliya S.V."/>
            <person name="Vacek V."/>
            <person name="Brzon O."/>
            <person name="Soukal P."/>
            <person name="Eme L."/>
            <person name="Dacks J.B."/>
            <person name="Karnkowska A."/>
            <person name="Elias M."/>
            <person name="Hampl V."/>
        </authorList>
    </citation>
    <scope>NUCLEOTIDE SEQUENCE [LARGE SCALE GENOMIC DNA]</scope>
    <source>
        <strain evidence="2">NAU3</strain>
        <tissue evidence="2">Gut</tissue>
    </source>
</reference>
<evidence type="ECO:0000313" key="2">
    <source>
        <dbReference type="EMBL" id="KAK2951897.1"/>
    </source>
</evidence>
<evidence type="ECO:0000256" key="1">
    <source>
        <dbReference type="SAM" id="MobiDB-lite"/>
    </source>
</evidence>
<keyword evidence="3" id="KW-1185">Reference proteome</keyword>
<dbReference type="Proteomes" id="UP001281761">
    <property type="component" value="Unassembled WGS sequence"/>
</dbReference>
<gene>
    <name evidence="2" type="ORF">BLNAU_13133</name>
</gene>
<accession>A0ABQ9XMQ2</accession>
<name>A0ABQ9XMQ2_9EUKA</name>
<evidence type="ECO:0000313" key="3">
    <source>
        <dbReference type="Proteomes" id="UP001281761"/>
    </source>
</evidence>
<protein>
    <recommendedName>
        <fullName evidence="4">Transposase</fullName>
    </recommendedName>
</protein>
<feature type="compositionally biased region" description="Acidic residues" evidence="1">
    <location>
        <begin position="168"/>
        <end position="183"/>
    </location>
</feature>
<comment type="caution">
    <text evidence="2">The sequence shown here is derived from an EMBL/GenBank/DDBJ whole genome shotgun (WGS) entry which is preliminary data.</text>
</comment>
<feature type="region of interest" description="Disordered" evidence="1">
    <location>
        <begin position="168"/>
        <end position="192"/>
    </location>
</feature>